<proteinExistence type="predicted"/>
<dbReference type="RefSeq" id="XP_016460804.1">
    <property type="nucleotide sequence ID" value="XM_016605318.1"/>
</dbReference>
<dbReference type="RefSeq" id="XP_016460808.1">
    <property type="nucleotide sequence ID" value="XM_016605322.1"/>
</dbReference>
<accession>A0A1S3Z8W9</accession>
<evidence type="ECO:0000313" key="4">
    <source>
        <dbReference type="RefSeq" id="XP_016460805.1"/>
    </source>
</evidence>
<sequence length="247" mass="29133">MQMKNDNPKVDLNCKNKSSKCHGIAPLQQHKEYMNKCNKGIWISSLLHHREYMNDLMILPLMKQLNNLWNKAPPRQKEKEAVLKCQGFMVERILNEYNQPVGPTKEEKYDILDEAKPWVFESVCIAWRKYKSQLKTTHFTAYENDELRMENRPVDILKFYFKDILKYWNSDPHKKMFETNTENRNKLKCPHTAGRTHFALIREAEMERIQSTQESEDGSHSDDAFASVMGPEHPGRVRLYGRGLMRG</sequence>
<name>A0A1S3Z8W9_TOBAC</name>
<feature type="region of interest" description="Disordered" evidence="1">
    <location>
        <begin position="209"/>
        <end position="247"/>
    </location>
</feature>
<dbReference type="RefSeq" id="XP_016460805.1">
    <property type="nucleotide sequence ID" value="XM_016605319.1"/>
</dbReference>
<evidence type="ECO:0000313" key="5">
    <source>
        <dbReference type="RefSeq" id="XP_016460807.1"/>
    </source>
</evidence>
<keyword evidence="2" id="KW-1185">Reference proteome</keyword>
<dbReference type="PANTHER" id="PTHR33144">
    <property type="entry name" value="OS10G0409366 PROTEIN-RELATED"/>
    <property type="match status" value="1"/>
</dbReference>
<gene>
    <name evidence="3 4 5 6" type="primary">LOC107784235</name>
</gene>
<dbReference type="RefSeq" id="XP_016460807.1">
    <property type="nucleotide sequence ID" value="XM_016605321.1"/>
</dbReference>
<evidence type="ECO:0000256" key="1">
    <source>
        <dbReference type="SAM" id="MobiDB-lite"/>
    </source>
</evidence>
<dbReference type="OrthoDB" id="1300314at2759"/>
<dbReference type="Proteomes" id="UP000790787">
    <property type="component" value="Chromosome 10"/>
</dbReference>
<reference key="1">
    <citation type="journal article" date="2014" name="Nat. Commun.">
        <title>The tobacco genome sequence and its comparison with those of tomato and potato.</title>
        <authorList>
            <person name="Sierro N."/>
            <person name="Battey J.N."/>
            <person name="Ouadi S."/>
            <person name="Bakaher N."/>
            <person name="Bovet L."/>
            <person name="Willig A."/>
            <person name="Goepfert S."/>
            <person name="Peitsch M.C."/>
            <person name="Ivanov N.V."/>
        </authorList>
    </citation>
    <scope>NUCLEOTIDE SEQUENCE [LARGE SCALE GENOMIC DNA]</scope>
    <source>
        <strain>cv. TN90</strain>
    </source>
</reference>
<dbReference type="PANTHER" id="PTHR33144:SF35">
    <property type="entry name" value="TRANSPOSASE, PTTA_EN_SPM, PLANT-RELATED"/>
    <property type="match status" value="1"/>
</dbReference>
<reference evidence="3 4" key="2">
    <citation type="submission" date="2025-04" db="UniProtKB">
        <authorList>
            <consortium name="RefSeq"/>
        </authorList>
    </citation>
    <scope>IDENTIFICATION</scope>
</reference>
<dbReference type="AlphaFoldDB" id="A0A1S3Z8W9"/>
<dbReference type="GeneID" id="107784235"/>
<organism evidence="3">
    <name type="scientific">Nicotiana tabacum</name>
    <name type="common">Common tobacco</name>
    <dbReference type="NCBI Taxonomy" id="4097"/>
    <lineage>
        <taxon>Eukaryota</taxon>
        <taxon>Viridiplantae</taxon>
        <taxon>Streptophyta</taxon>
        <taxon>Embryophyta</taxon>
        <taxon>Tracheophyta</taxon>
        <taxon>Spermatophyta</taxon>
        <taxon>Magnoliopsida</taxon>
        <taxon>eudicotyledons</taxon>
        <taxon>Gunneridae</taxon>
        <taxon>Pentapetalae</taxon>
        <taxon>asterids</taxon>
        <taxon>lamiids</taxon>
        <taxon>Solanales</taxon>
        <taxon>Solanaceae</taxon>
        <taxon>Nicotianoideae</taxon>
        <taxon>Nicotianeae</taxon>
        <taxon>Nicotiana</taxon>
    </lineage>
</organism>
<evidence type="ECO:0000313" key="3">
    <source>
        <dbReference type="RefSeq" id="XP_016460804.1"/>
    </source>
</evidence>
<evidence type="ECO:0000313" key="2">
    <source>
        <dbReference type="Proteomes" id="UP000790787"/>
    </source>
</evidence>
<protein>
    <submittedName>
        <fullName evidence="3 4">Uncharacterized protein isoform X2</fullName>
    </submittedName>
</protein>
<evidence type="ECO:0000313" key="6">
    <source>
        <dbReference type="RefSeq" id="XP_016460808.1"/>
    </source>
</evidence>